<proteinExistence type="predicted"/>
<reference evidence="2" key="1">
    <citation type="submission" date="2021-02" db="EMBL/GenBank/DDBJ databases">
        <authorList>
            <person name="Dougan E. K."/>
            <person name="Rhodes N."/>
            <person name="Thang M."/>
            <person name="Chan C."/>
        </authorList>
    </citation>
    <scope>NUCLEOTIDE SEQUENCE</scope>
</reference>
<evidence type="ECO:0000256" key="1">
    <source>
        <dbReference type="SAM" id="MobiDB-lite"/>
    </source>
</evidence>
<feature type="compositionally biased region" description="Basic residues" evidence="1">
    <location>
        <begin position="40"/>
        <end position="51"/>
    </location>
</feature>
<feature type="region of interest" description="Disordered" evidence="1">
    <location>
        <begin position="17"/>
        <end position="53"/>
    </location>
</feature>
<sequence>MLRSQLLEVVGIVSSRDLSYNSNSNNNNNKQTNKQASNKKASKSVHHRGRLSARSWAKVDCARSTSCGRVPCLTTVLRVAPTIICDCKAILANCAHQQRSPRQP</sequence>
<dbReference type="EMBL" id="CAJNNW010032901">
    <property type="protein sequence ID" value="CAE8716072.1"/>
    <property type="molecule type" value="Genomic_DNA"/>
</dbReference>
<protein>
    <submittedName>
        <fullName evidence="2">Uncharacterized protein</fullName>
    </submittedName>
</protein>
<evidence type="ECO:0000313" key="3">
    <source>
        <dbReference type="Proteomes" id="UP000626109"/>
    </source>
</evidence>
<name>A0A813KVT4_POLGL</name>
<feature type="compositionally biased region" description="Low complexity" evidence="1">
    <location>
        <begin position="21"/>
        <end position="39"/>
    </location>
</feature>
<dbReference type="AlphaFoldDB" id="A0A813KVT4"/>
<organism evidence="2 3">
    <name type="scientific">Polarella glacialis</name>
    <name type="common">Dinoflagellate</name>
    <dbReference type="NCBI Taxonomy" id="89957"/>
    <lineage>
        <taxon>Eukaryota</taxon>
        <taxon>Sar</taxon>
        <taxon>Alveolata</taxon>
        <taxon>Dinophyceae</taxon>
        <taxon>Suessiales</taxon>
        <taxon>Suessiaceae</taxon>
        <taxon>Polarella</taxon>
    </lineage>
</organism>
<dbReference type="Proteomes" id="UP000626109">
    <property type="component" value="Unassembled WGS sequence"/>
</dbReference>
<gene>
    <name evidence="2" type="ORF">PGLA2088_LOCUS38911</name>
</gene>
<evidence type="ECO:0000313" key="2">
    <source>
        <dbReference type="EMBL" id="CAE8716072.1"/>
    </source>
</evidence>
<accession>A0A813KVT4</accession>
<comment type="caution">
    <text evidence="2">The sequence shown here is derived from an EMBL/GenBank/DDBJ whole genome shotgun (WGS) entry which is preliminary data.</text>
</comment>